<evidence type="ECO:0000313" key="2">
    <source>
        <dbReference type="EMBL" id="NVN18698.1"/>
    </source>
</evidence>
<name>A0A850NK33_9FLAO</name>
<dbReference type="RefSeq" id="WP_176620391.1">
    <property type="nucleotide sequence ID" value="NZ_WYET01000004.1"/>
</dbReference>
<dbReference type="PANTHER" id="PTHR38011">
    <property type="entry name" value="DIHYDROFOLATE REDUCTASE FAMILY PROTEIN (AFU_ORTHOLOGUE AFUA_8G06820)"/>
    <property type="match status" value="1"/>
</dbReference>
<dbReference type="InterPro" id="IPR002734">
    <property type="entry name" value="RibDG_C"/>
</dbReference>
<evidence type="ECO:0000259" key="1">
    <source>
        <dbReference type="Pfam" id="PF01872"/>
    </source>
</evidence>
<dbReference type="EMBL" id="WYET01000004">
    <property type="protein sequence ID" value="NVN18698.1"/>
    <property type="molecule type" value="Genomic_DNA"/>
</dbReference>
<feature type="domain" description="Bacterial bifunctional deaminase-reductase C-terminal" evidence="1">
    <location>
        <begin position="3"/>
        <end position="170"/>
    </location>
</feature>
<sequence>MRQVVLSMLMSLDGYIEGVNNNIDWHFWNDEMQAYMMEFLKTVDTFIYGRKSYELMLDYWPGQEGEFADIMNQTPKIVCSTTLQEAKMNARILKNNLVEEITKEKNKQGKNMVLFAGADLASSFMEHNLIDEYRLIVNPVALGEGTPLFQTKKGYTLTLVETKPFACGNILLTYKP</sequence>
<proteinExistence type="predicted"/>
<dbReference type="InterPro" id="IPR050765">
    <property type="entry name" value="Riboflavin_Biosynth_HTPR"/>
</dbReference>
<dbReference type="InterPro" id="IPR024072">
    <property type="entry name" value="DHFR-like_dom_sf"/>
</dbReference>
<dbReference type="GO" id="GO:0008703">
    <property type="term" value="F:5-amino-6-(5-phosphoribosylamino)uracil reductase activity"/>
    <property type="evidence" value="ECO:0007669"/>
    <property type="project" value="InterPro"/>
</dbReference>
<organism evidence="2 3">
    <name type="scientific">Flagellimonas chongwuensis</name>
    <dbReference type="NCBI Taxonomy" id="2697365"/>
    <lineage>
        <taxon>Bacteria</taxon>
        <taxon>Pseudomonadati</taxon>
        <taxon>Bacteroidota</taxon>
        <taxon>Flavobacteriia</taxon>
        <taxon>Flavobacteriales</taxon>
        <taxon>Flavobacteriaceae</taxon>
        <taxon>Flagellimonas</taxon>
    </lineage>
</organism>
<dbReference type="Gene3D" id="3.40.430.10">
    <property type="entry name" value="Dihydrofolate Reductase, subunit A"/>
    <property type="match status" value="1"/>
</dbReference>
<dbReference type="AlphaFoldDB" id="A0A850NK33"/>
<dbReference type="SUPFAM" id="SSF53597">
    <property type="entry name" value="Dihydrofolate reductase-like"/>
    <property type="match status" value="1"/>
</dbReference>
<comment type="caution">
    <text evidence="2">The sequence shown here is derived from an EMBL/GenBank/DDBJ whole genome shotgun (WGS) entry which is preliminary data.</text>
</comment>
<dbReference type="GO" id="GO:0009231">
    <property type="term" value="P:riboflavin biosynthetic process"/>
    <property type="evidence" value="ECO:0007669"/>
    <property type="project" value="InterPro"/>
</dbReference>
<evidence type="ECO:0000313" key="3">
    <source>
        <dbReference type="Proteomes" id="UP000558089"/>
    </source>
</evidence>
<accession>A0A850NK33</accession>
<dbReference type="Proteomes" id="UP000558089">
    <property type="component" value="Unassembled WGS sequence"/>
</dbReference>
<protein>
    <submittedName>
        <fullName evidence="2">Dihydrofolate reductase</fullName>
    </submittedName>
</protein>
<keyword evidence="3" id="KW-1185">Reference proteome</keyword>
<gene>
    <name evidence="2" type="ORF">GUA46_10115</name>
</gene>
<reference evidence="2 3" key="1">
    <citation type="submission" date="2020-01" db="EMBL/GenBank/DDBJ databases">
        <title>Draft Genome Analysis of Muricauda sp. HICW Isolated from coastal seawater of PR China.</title>
        <authorList>
            <person name="Chen M.-X."/>
        </authorList>
    </citation>
    <scope>NUCLEOTIDE SEQUENCE [LARGE SCALE GENOMIC DNA]</scope>
    <source>
        <strain evidence="2 3">HICW</strain>
    </source>
</reference>
<dbReference type="Pfam" id="PF01872">
    <property type="entry name" value="RibD_C"/>
    <property type="match status" value="1"/>
</dbReference>
<dbReference type="PANTHER" id="PTHR38011:SF11">
    <property type="entry name" value="2,5-DIAMINO-6-RIBOSYLAMINO-4(3H)-PYRIMIDINONE 5'-PHOSPHATE REDUCTASE"/>
    <property type="match status" value="1"/>
</dbReference>